<dbReference type="InterPro" id="IPR000719">
    <property type="entry name" value="Prot_kinase_dom"/>
</dbReference>
<dbReference type="PROSITE" id="PS50011">
    <property type="entry name" value="PROTEIN_KINASE_DOM"/>
    <property type="match status" value="1"/>
</dbReference>
<protein>
    <submittedName>
        <fullName evidence="7">Serine/threonine-protein kinase ZRK1-like</fullName>
    </submittedName>
</protein>
<proteinExistence type="predicted"/>
<gene>
    <name evidence="7" type="primary">LOC108831326</name>
</gene>
<dbReference type="Proteomes" id="UP000504610">
    <property type="component" value="Chromosome 4"/>
</dbReference>
<dbReference type="InterPro" id="IPR011009">
    <property type="entry name" value="Kinase-like_dom_sf"/>
</dbReference>
<dbReference type="InterPro" id="IPR008271">
    <property type="entry name" value="Ser/Thr_kinase_AS"/>
</dbReference>
<dbReference type="PANTHER" id="PTHR27005">
    <property type="entry name" value="WALL-ASSOCIATED RECEPTOR KINASE-LIKE 21"/>
    <property type="match status" value="1"/>
</dbReference>
<evidence type="ECO:0000259" key="5">
    <source>
        <dbReference type="PROSITE" id="PS50011"/>
    </source>
</evidence>
<evidence type="ECO:0000313" key="6">
    <source>
        <dbReference type="Proteomes" id="UP000504610"/>
    </source>
</evidence>
<reference evidence="7" key="2">
    <citation type="submission" date="2025-08" db="UniProtKB">
        <authorList>
            <consortium name="RefSeq"/>
        </authorList>
    </citation>
    <scope>IDENTIFICATION</scope>
    <source>
        <tissue evidence="7">Leaf</tissue>
    </source>
</reference>
<evidence type="ECO:0000256" key="3">
    <source>
        <dbReference type="ARBA" id="ARBA00047558"/>
    </source>
</evidence>
<dbReference type="GO" id="GO:0005886">
    <property type="term" value="C:plasma membrane"/>
    <property type="evidence" value="ECO:0007669"/>
    <property type="project" value="TreeGrafter"/>
</dbReference>
<dbReference type="GO" id="GO:0004674">
    <property type="term" value="F:protein serine/threonine kinase activity"/>
    <property type="evidence" value="ECO:0007669"/>
    <property type="project" value="TreeGrafter"/>
</dbReference>
<evidence type="ECO:0000256" key="4">
    <source>
        <dbReference type="ARBA" id="ARBA00047951"/>
    </source>
</evidence>
<feature type="domain" description="Protein kinase" evidence="5">
    <location>
        <begin position="1"/>
        <end position="140"/>
    </location>
</feature>
<accession>A0A6J0LK64</accession>
<evidence type="ECO:0000256" key="1">
    <source>
        <dbReference type="ARBA" id="ARBA00022741"/>
    </source>
</evidence>
<comment type="catalytic activity">
    <reaction evidence="3">
        <text>L-seryl-[protein] + ATP = O-phospho-L-seryl-[protein] + ADP + H(+)</text>
        <dbReference type="Rhea" id="RHEA:17989"/>
        <dbReference type="Rhea" id="RHEA-COMP:9863"/>
        <dbReference type="Rhea" id="RHEA-COMP:11604"/>
        <dbReference type="ChEBI" id="CHEBI:15378"/>
        <dbReference type="ChEBI" id="CHEBI:29999"/>
        <dbReference type="ChEBI" id="CHEBI:30616"/>
        <dbReference type="ChEBI" id="CHEBI:83421"/>
        <dbReference type="ChEBI" id="CHEBI:456216"/>
    </reaction>
</comment>
<keyword evidence="2" id="KW-0067">ATP-binding</keyword>
<dbReference type="PROSITE" id="PS00108">
    <property type="entry name" value="PROTEIN_KINASE_ST"/>
    <property type="match status" value="1"/>
</dbReference>
<dbReference type="InterPro" id="IPR045274">
    <property type="entry name" value="WAK-like"/>
</dbReference>
<keyword evidence="1" id="KW-0547">Nucleotide-binding</keyword>
<dbReference type="AlphaFoldDB" id="A0A6J0LK64"/>
<dbReference type="RefSeq" id="XP_018460382.2">
    <property type="nucleotide sequence ID" value="XM_018604880.2"/>
</dbReference>
<dbReference type="GO" id="GO:0007166">
    <property type="term" value="P:cell surface receptor signaling pathway"/>
    <property type="evidence" value="ECO:0007669"/>
    <property type="project" value="InterPro"/>
</dbReference>
<dbReference type="Pfam" id="PF00069">
    <property type="entry name" value="Pkinase"/>
    <property type="match status" value="1"/>
</dbReference>
<name>A0A6J0LK64_RAPSA</name>
<dbReference type="OrthoDB" id="75710at2759"/>
<dbReference type="SUPFAM" id="SSF56112">
    <property type="entry name" value="Protein kinase-like (PK-like)"/>
    <property type="match status" value="1"/>
</dbReference>
<reference evidence="6" key="1">
    <citation type="journal article" date="2019" name="Database">
        <title>The radish genome database (RadishGD): an integrated information resource for radish genomics.</title>
        <authorList>
            <person name="Yu H.J."/>
            <person name="Baek S."/>
            <person name="Lee Y.J."/>
            <person name="Cho A."/>
            <person name="Mun J.H."/>
        </authorList>
    </citation>
    <scope>NUCLEOTIDE SEQUENCE [LARGE SCALE GENOMIC DNA]</scope>
    <source>
        <strain evidence="6">cv. WK10039</strain>
    </source>
</reference>
<dbReference type="GO" id="GO:0005524">
    <property type="term" value="F:ATP binding"/>
    <property type="evidence" value="ECO:0007669"/>
    <property type="project" value="UniProtKB-KW"/>
</dbReference>
<dbReference type="Gene3D" id="1.10.510.10">
    <property type="entry name" value="Transferase(Phosphotransferase) domain 1"/>
    <property type="match status" value="1"/>
</dbReference>
<keyword evidence="6" id="KW-1185">Reference proteome</keyword>
<dbReference type="KEGG" id="rsz:108831326"/>
<comment type="catalytic activity">
    <reaction evidence="4">
        <text>L-threonyl-[protein] + ATP = O-phospho-L-threonyl-[protein] + ADP + H(+)</text>
        <dbReference type="Rhea" id="RHEA:46608"/>
        <dbReference type="Rhea" id="RHEA-COMP:11060"/>
        <dbReference type="Rhea" id="RHEA-COMP:11605"/>
        <dbReference type="ChEBI" id="CHEBI:15378"/>
        <dbReference type="ChEBI" id="CHEBI:30013"/>
        <dbReference type="ChEBI" id="CHEBI:30616"/>
        <dbReference type="ChEBI" id="CHEBI:61977"/>
        <dbReference type="ChEBI" id="CHEBI:456216"/>
    </reaction>
</comment>
<organism evidence="6 7">
    <name type="scientific">Raphanus sativus</name>
    <name type="common">Radish</name>
    <name type="synonym">Raphanus raphanistrum var. sativus</name>
    <dbReference type="NCBI Taxonomy" id="3726"/>
    <lineage>
        <taxon>Eukaryota</taxon>
        <taxon>Viridiplantae</taxon>
        <taxon>Streptophyta</taxon>
        <taxon>Embryophyta</taxon>
        <taxon>Tracheophyta</taxon>
        <taxon>Spermatophyta</taxon>
        <taxon>Magnoliopsida</taxon>
        <taxon>eudicotyledons</taxon>
        <taxon>Gunneridae</taxon>
        <taxon>Pentapetalae</taxon>
        <taxon>rosids</taxon>
        <taxon>malvids</taxon>
        <taxon>Brassicales</taxon>
        <taxon>Brassicaceae</taxon>
        <taxon>Brassiceae</taxon>
        <taxon>Raphanus</taxon>
    </lineage>
</organism>
<evidence type="ECO:0000313" key="7">
    <source>
        <dbReference type="RefSeq" id="XP_018460382.2"/>
    </source>
</evidence>
<sequence length="140" mass="15819">MDGRSYAIKRFPFAMCEEEHAYNDIVLSARVRSHGGFLKLIGCCLEFRYPVLVFEDLEYRALNIRGSLGSLDAQVVLPWNVRLKIAKEVAIAITYLHTAFPRIIIHRDIKPMNVFLDKNGTAKLTDLSLAVTLPEGTEIP</sequence>
<dbReference type="PANTHER" id="PTHR27005:SF507">
    <property type="entry name" value="SERINE_THREONINE-PROTEIN KINASE ZRK1"/>
    <property type="match status" value="1"/>
</dbReference>
<dbReference type="GeneID" id="108831326"/>
<evidence type="ECO:0000256" key="2">
    <source>
        <dbReference type="ARBA" id="ARBA00022840"/>
    </source>
</evidence>